<reference evidence="3" key="1">
    <citation type="submission" date="2020-06" db="EMBL/GenBank/DDBJ databases">
        <title>Draft genome of Bugula neritina, a colonial animal packing powerful symbionts and potential medicines.</title>
        <authorList>
            <person name="Rayko M."/>
        </authorList>
    </citation>
    <scope>NUCLEOTIDE SEQUENCE [LARGE SCALE GENOMIC DNA]</scope>
    <source>
        <strain evidence="3">Kwan_BN1</strain>
    </source>
</reference>
<evidence type="ECO:0000313" key="4">
    <source>
        <dbReference type="Proteomes" id="UP000593567"/>
    </source>
</evidence>
<organism evidence="3 4">
    <name type="scientific">Bugula neritina</name>
    <name type="common">Brown bryozoan</name>
    <name type="synonym">Sertularia neritina</name>
    <dbReference type="NCBI Taxonomy" id="10212"/>
    <lineage>
        <taxon>Eukaryota</taxon>
        <taxon>Metazoa</taxon>
        <taxon>Spiralia</taxon>
        <taxon>Lophotrochozoa</taxon>
        <taxon>Bryozoa</taxon>
        <taxon>Gymnolaemata</taxon>
        <taxon>Cheilostomatida</taxon>
        <taxon>Flustrina</taxon>
        <taxon>Buguloidea</taxon>
        <taxon>Bugulidae</taxon>
        <taxon>Bugula</taxon>
    </lineage>
</organism>
<dbReference type="Proteomes" id="UP000593567">
    <property type="component" value="Unassembled WGS sequence"/>
</dbReference>
<dbReference type="GO" id="GO:0006508">
    <property type="term" value="P:proteolysis"/>
    <property type="evidence" value="ECO:0007669"/>
    <property type="project" value="InterPro"/>
</dbReference>
<dbReference type="InterPro" id="IPR002398">
    <property type="entry name" value="Pept_C14"/>
</dbReference>
<protein>
    <recommendedName>
        <fullName evidence="2">Caspase family p20 domain-containing protein</fullName>
    </recommendedName>
</protein>
<evidence type="ECO:0000256" key="1">
    <source>
        <dbReference type="ARBA" id="ARBA00010134"/>
    </source>
</evidence>
<name>A0A7J7K3Y5_BUGNE</name>
<dbReference type="GO" id="GO:0043525">
    <property type="term" value="P:positive regulation of neuron apoptotic process"/>
    <property type="evidence" value="ECO:0007669"/>
    <property type="project" value="TreeGrafter"/>
</dbReference>
<dbReference type="GO" id="GO:0005737">
    <property type="term" value="C:cytoplasm"/>
    <property type="evidence" value="ECO:0007669"/>
    <property type="project" value="TreeGrafter"/>
</dbReference>
<gene>
    <name evidence="3" type="ORF">EB796_008351</name>
</gene>
<dbReference type="InterPro" id="IPR015917">
    <property type="entry name" value="Pept_C14A"/>
</dbReference>
<evidence type="ECO:0000259" key="2">
    <source>
        <dbReference type="PROSITE" id="PS50208"/>
    </source>
</evidence>
<dbReference type="GO" id="GO:0004197">
    <property type="term" value="F:cysteine-type endopeptidase activity"/>
    <property type="evidence" value="ECO:0007669"/>
    <property type="project" value="InterPro"/>
</dbReference>
<dbReference type="EMBL" id="VXIV02001377">
    <property type="protein sequence ID" value="KAF6033339.1"/>
    <property type="molecule type" value="Genomic_DNA"/>
</dbReference>
<keyword evidence="4" id="KW-1185">Reference proteome</keyword>
<dbReference type="OrthoDB" id="6044770at2759"/>
<dbReference type="AlphaFoldDB" id="A0A7J7K3Y5"/>
<dbReference type="PROSITE" id="PS50208">
    <property type="entry name" value="CASPASE_P20"/>
    <property type="match status" value="1"/>
</dbReference>
<feature type="domain" description="Caspase family p20" evidence="2">
    <location>
        <begin position="199"/>
        <end position="326"/>
    </location>
</feature>
<dbReference type="InterPro" id="IPR001309">
    <property type="entry name" value="Pept_C14_p20"/>
</dbReference>
<dbReference type="PANTHER" id="PTHR10454">
    <property type="entry name" value="CASPASE"/>
    <property type="match status" value="1"/>
</dbReference>
<sequence length="510" mass="57885">MQLVDCRTIIKRKGFHEQFYVQKILCNNTNKTLLSVFSDIIILYSEEFQNQLKHPETLYRYDETILKVLKYSLNEYSLLDSAYTTSHTLFSLAAAIQKTIISSVNETEVSKAWIAVIQMSAVDEGLDLMPPGPDYLLLSVKYSKADDTKFLTDIQTLVAIEPASQVVQNPAYDEANKDAEKEITRKIEQDMATYASKENKGKALIICNNLGLSDNPADSEKVISQLRKEALAHAQKIFTNHLGFWVEVKQDLSAEEMLSSISQFSKSEGHESLAALVVFSHGKGGMIYGHDGVSKCSTQEVVNTFHSGQVTAIPMLLFLSCCRGDISAIYNRAPHSFESSDEFPWPENEIELLYKPTERVLPDTEREEEWERLTFQPLDLPADCYVCFTTLPDSRSKAGKFFKYFSDYLSQLTNSGPYQPTMSIDDILNNEGEPPMEVCSEYIHRLLLLEGASPSVQRVELVDLLTDVAGVMREKFQSKQYFNLCYSLNRDIYDCDSGYDDHSDDNKFYY</sequence>
<dbReference type="Pfam" id="PF00656">
    <property type="entry name" value="Peptidase_C14"/>
    <property type="match status" value="1"/>
</dbReference>
<comment type="similarity">
    <text evidence="1">Belongs to the peptidase C14A family.</text>
</comment>
<dbReference type="InterPro" id="IPR029030">
    <property type="entry name" value="Caspase-like_dom_sf"/>
</dbReference>
<dbReference type="GO" id="GO:0006915">
    <property type="term" value="P:apoptotic process"/>
    <property type="evidence" value="ECO:0007669"/>
    <property type="project" value="TreeGrafter"/>
</dbReference>
<dbReference type="PANTHER" id="PTHR10454:SF210">
    <property type="entry name" value="CASPASE-2"/>
    <property type="match status" value="1"/>
</dbReference>
<comment type="caution">
    <text evidence="3">The sequence shown here is derived from an EMBL/GenBank/DDBJ whole genome shotgun (WGS) entry which is preliminary data.</text>
</comment>
<proteinExistence type="inferred from homology"/>
<dbReference type="SUPFAM" id="SSF52129">
    <property type="entry name" value="Caspase-like"/>
    <property type="match status" value="1"/>
</dbReference>
<evidence type="ECO:0000313" key="3">
    <source>
        <dbReference type="EMBL" id="KAF6033339.1"/>
    </source>
</evidence>
<dbReference type="InterPro" id="IPR011600">
    <property type="entry name" value="Pept_C14_caspase"/>
</dbReference>
<dbReference type="SMART" id="SM00115">
    <property type="entry name" value="CASc"/>
    <property type="match status" value="1"/>
</dbReference>
<accession>A0A7J7K3Y5</accession>
<dbReference type="Gene3D" id="3.40.50.1460">
    <property type="match status" value="1"/>
</dbReference>